<comment type="caution">
    <text evidence="2">The sequence shown here is derived from an EMBL/GenBank/DDBJ whole genome shotgun (WGS) entry which is preliminary data.</text>
</comment>
<sequence length="827" mass="90163">MFFLVLANATAATARTWNSADGKFLADGVFLSADFHQATIQLADQSTLQIPLNKFCLADQEFIDDALEKSDADRAAKFNQTQPLSRASDPVQPTAAGAWMSAVDPPQLQFAIPADVNLQFPIFTSALRVAEAGPAIAFPASPSPYCFHVGSTTVGDLRTGATQTLKNAPRRFNAVSISPDGAQAAFVVSPQANAPRVELLVWDVASDAQKLSLPLTTVDLQNPAIEAIEHVRGDQILLKERAASHFQSLPLDGGPARQLRHPSLKEHDSFAISPGGKYLLLYSQQAKVVSIHDVTTDQTQATLPIPPALHRPNAAAPIAKSSAISVSANGRYLALFLSRNNQLELAIYDLAMGKLTAHQPIAEPTEIETISWFGEDAGCMVNGTHYFSRETAQLLFHQHPLFSKEERETRFVAADKRFFLDRRVLHVVRVGPLEIERRSENYALGRAQVDLRLPPLTTLVDESPPQAWQVAPGSQPVAAPSLPTPVDELSTSAPLPSQGDATEQVLFSLCGSDAGRIIYQTTAPDYRDKLIRFDLHSGDSASYLAPDAVRSVVRDVSPSGRFALLSLTEAKFGYRSHQDCMRLDVFDADTMQPHVSFRTGAESERDRKSIVWGGLLDDEHAAALTADGVFRCWTLPDCQLHYSLQLPFTPSCVVLSRRRDRIAFLDKIADGVAIVDAASGTPVGRLNGPFVAREPSPFDYRISPDLRLSAGAFSADGKTLWVKCSLPTRGANEVLSGWNLETGQTLPRFNLPRFSIGRLLGGDDGDLYCASAYNGPHIFRFVGGDIEKSQSMEAADKNSKNRQTFVCGRRFWHLAGDKFVPAKFPAP</sequence>
<dbReference type="InterPro" id="IPR015943">
    <property type="entry name" value="WD40/YVTN_repeat-like_dom_sf"/>
</dbReference>
<proteinExistence type="predicted"/>
<evidence type="ECO:0000256" key="1">
    <source>
        <dbReference type="SAM" id="MobiDB-lite"/>
    </source>
</evidence>
<evidence type="ECO:0000313" key="2">
    <source>
        <dbReference type="EMBL" id="PQO39996.1"/>
    </source>
</evidence>
<dbReference type="Gene3D" id="2.30.30.700">
    <property type="entry name" value="SLA1 homology domain 1"/>
    <property type="match status" value="1"/>
</dbReference>
<dbReference type="SUPFAM" id="SSF50969">
    <property type="entry name" value="YVTN repeat-like/Quinoprotein amine dehydrogenase"/>
    <property type="match status" value="2"/>
</dbReference>
<name>A0A2S8G6C4_9BACT</name>
<feature type="region of interest" description="Disordered" evidence="1">
    <location>
        <begin position="467"/>
        <end position="498"/>
    </location>
</feature>
<reference evidence="2 3" key="1">
    <citation type="submission" date="2018-02" db="EMBL/GenBank/DDBJ databases">
        <title>Comparative genomes isolates from brazilian mangrove.</title>
        <authorList>
            <person name="Araujo J.E."/>
            <person name="Taketani R.G."/>
            <person name="Silva M.C.P."/>
            <person name="Loureco M.V."/>
            <person name="Andreote F.D."/>
        </authorList>
    </citation>
    <scope>NUCLEOTIDE SEQUENCE [LARGE SCALE GENOMIC DNA]</scope>
    <source>
        <strain evidence="2 3">NAP PRIS-MGV</strain>
    </source>
</reference>
<dbReference type="InterPro" id="IPR011044">
    <property type="entry name" value="Quino_amine_DH_bsu"/>
</dbReference>
<feature type="compositionally biased region" description="Polar residues" evidence="1">
    <location>
        <begin position="489"/>
        <end position="498"/>
    </location>
</feature>
<dbReference type="InterPro" id="IPR011042">
    <property type="entry name" value="6-blade_b-propeller_TolB-like"/>
</dbReference>
<evidence type="ECO:0008006" key="4">
    <source>
        <dbReference type="Google" id="ProtNLM"/>
    </source>
</evidence>
<dbReference type="AlphaFoldDB" id="A0A2S8G6C4"/>
<accession>A0A2S8G6C4</accession>
<organism evidence="2 3">
    <name type="scientific">Blastopirellula marina</name>
    <dbReference type="NCBI Taxonomy" id="124"/>
    <lineage>
        <taxon>Bacteria</taxon>
        <taxon>Pseudomonadati</taxon>
        <taxon>Planctomycetota</taxon>
        <taxon>Planctomycetia</taxon>
        <taxon>Pirellulales</taxon>
        <taxon>Pirellulaceae</taxon>
        <taxon>Blastopirellula</taxon>
    </lineage>
</organism>
<dbReference type="EMBL" id="PUIB01000010">
    <property type="protein sequence ID" value="PQO39996.1"/>
    <property type="molecule type" value="Genomic_DNA"/>
</dbReference>
<dbReference type="Proteomes" id="UP000239388">
    <property type="component" value="Unassembled WGS sequence"/>
</dbReference>
<evidence type="ECO:0000313" key="3">
    <source>
        <dbReference type="Proteomes" id="UP000239388"/>
    </source>
</evidence>
<dbReference type="Gene3D" id="2.130.10.10">
    <property type="entry name" value="YVTN repeat-like/Quinoprotein amine dehydrogenase"/>
    <property type="match status" value="1"/>
</dbReference>
<protein>
    <recommendedName>
        <fullName evidence="4">SLA1 homology domain-containing protein</fullName>
    </recommendedName>
</protein>
<dbReference type="Gene3D" id="2.120.10.30">
    <property type="entry name" value="TolB, C-terminal domain"/>
    <property type="match status" value="1"/>
</dbReference>
<gene>
    <name evidence="2" type="ORF">C5Y98_06665</name>
</gene>